<dbReference type="InterPro" id="IPR000659">
    <property type="entry name" value="Pyridox_Oxase"/>
</dbReference>
<feature type="binding site" evidence="5 6">
    <location>
        <position position="147"/>
    </location>
    <ligand>
        <name>substrate</name>
    </ligand>
</feature>
<dbReference type="GO" id="GO:0010181">
    <property type="term" value="F:FMN binding"/>
    <property type="evidence" value="ECO:0007669"/>
    <property type="project" value="UniProtKB-UniRule"/>
</dbReference>
<evidence type="ECO:0000256" key="6">
    <source>
        <dbReference type="PIRSR" id="PIRSR000190-1"/>
    </source>
</evidence>
<name>A0A543AX18_9ACTN</name>
<comment type="function">
    <text evidence="5">Catalyzes the oxidation of either pyridoxine 5'-phosphate (PNP) or pyridoxamine 5'-phosphate (PMP) into pyridoxal 5'-phosphate (PLP).</text>
</comment>
<evidence type="ECO:0000256" key="7">
    <source>
        <dbReference type="PIRSR" id="PIRSR000190-2"/>
    </source>
</evidence>
<feature type="binding site" evidence="5 7">
    <location>
        <position position="99"/>
    </location>
    <ligand>
        <name>FMN</name>
        <dbReference type="ChEBI" id="CHEBI:58210"/>
    </ligand>
</feature>
<dbReference type="InParanoid" id="A0A543AX18"/>
<accession>A0A543AX18</accession>
<comment type="catalytic activity">
    <reaction evidence="5">
        <text>pyridoxamine 5'-phosphate + O2 + H2O = pyridoxal 5'-phosphate + H2O2 + NH4(+)</text>
        <dbReference type="Rhea" id="RHEA:15817"/>
        <dbReference type="ChEBI" id="CHEBI:15377"/>
        <dbReference type="ChEBI" id="CHEBI:15379"/>
        <dbReference type="ChEBI" id="CHEBI:16240"/>
        <dbReference type="ChEBI" id="CHEBI:28938"/>
        <dbReference type="ChEBI" id="CHEBI:58451"/>
        <dbReference type="ChEBI" id="CHEBI:597326"/>
        <dbReference type="EC" id="1.4.3.5"/>
    </reaction>
</comment>
<dbReference type="HAMAP" id="MF_01629">
    <property type="entry name" value="PdxH"/>
    <property type="match status" value="1"/>
</dbReference>
<feature type="binding site" evidence="5 7">
    <location>
        <begin position="92"/>
        <end position="93"/>
    </location>
    <ligand>
        <name>FMN</name>
        <dbReference type="ChEBI" id="CHEBI:58210"/>
    </ligand>
</feature>
<feature type="binding site" evidence="5 6">
    <location>
        <position position="139"/>
    </location>
    <ligand>
        <name>substrate</name>
    </ligand>
</feature>
<gene>
    <name evidence="5" type="primary">pdxH</name>
    <name evidence="10" type="ORF">FB566_2671</name>
</gene>
<keyword evidence="4 5" id="KW-0560">Oxidoreductase</keyword>
<evidence type="ECO:0000259" key="9">
    <source>
        <dbReference type="Pfam" id="PF10590"/>
    </source>
</evidence>
<feature type="domain" description="Pyridoxine 5'-phosphate oxidase dimerisation C-terminal" evidence="9">
    <location>
        <begin position="187"/>
        <end position="228"/>
    </location>
</feature>
<keyword evidence="3 5" id="KW-0288">FMN</keyword>
<comment type="pathway">
    <text evidence="5">Cofactor metabolism; pyridoxal 5'-phosphate salvage; pyridoxal 5'-phosphate from pyridoxamine 5'-phosphate: step 1/1.</text>
</comment>
<comment type="catalytic activity">
    <reaction evidence="5">
        <text>pyridoxine 5'-phosphate + O2 = pyridoxal 5'-phosphate + H2O2</text>
        <dbReference type="Rhea" id="RHEA:15149"/>
        <dbReference type="ChEBI" id="CHEBI:15379"/>
        <dbReference type="ChEBI" id="CHEBI:16240"/>
        <dbReference type="ChEBI" id="CHEBI:58589"/>
        <dbReference type="ChEBI" id="CHEBI:597326"/>
        <dbReference type="EC" id="1.4.3.5"/>
    </reaction>
</comment>
<keyword evidence="5" id="KW-0664">Pyridoxine biosynthesis</keyword>
<feature type="binding site" evidence="5 6">
    <location>
        <begin position="206"/>
        <end position="208"/>
    </location>
    <ligand>
        <name>substrate</name>
    </ligand>
</feature>
<feature type="binding site" evidence="5 6">
    <location>
        <position position="82"/>
    </location>
    <ligand>
        <name>substrate</name>
    </ligand>
</feature>
<dbReference type="RefSeq" id="WP_246100076.1">
    <property type="nucleotide sequence ID" value="NZ_JBHTGS010000001.1"/>
</dbReference>
<dbReference type="GO" id="GO:0008615">
    <property type="term" value="P:pyridoxine biosynthetic process"/>
    <property type="evidence" value="ECO:0007669"/>
    <property type="project" value="UniProtKB-UniRule"/>
</dbReference>
<feature type="domain" description="Pyridoxamine 5'-phosphate oxidase N-terminal" evidence="8">
    <location>
        <begin position="50"/>
        <end position="172"/>
    </location>
</feature>
<evidence type="ECO:0000256" key="1">
    <source>
        <dbReference type="ARBA" id="ARBA00007301"/>
    </source>
</evidence>
<feature type="binding site" evidence="5 7">
    <location>
        <begin position="156"/>
        <end position="157"/>
    </location>
    <ligand>
        <name>FMN</name>
        <dbReference type="ChEBI" id="CHEBI:58210"/>
    </ligand>
</feature>
<keyword evidence="11" id="KW-1185">Reference proteome</keyword>
<dbReference type="InterPro" id="IPR019576">
    <property type="entry name" value="Pyridoxamine_oxidase_dimer_C"/>
</dbReference>
<evidence type="ECO:0000256" key="2">
    <source>
        <dbReference type="ARBA" id="ARBA00022630"/>
    </source>
</evidence>
<proteinExistence type="inferred from homology"/>
<dbReference type="PANTHER" id="PTHR10851">
    <property type="entry name" value="PYRIDOXINE-5-PHOSPHATE OXIDASE"/>
    <property type="match status" value="1"/>
</dbReference>
<evidence type="ECO:0000256" key="5">
    <source>
        <dbReference type="HAMAP-Rule" id="MF_01629"/>
    </source>
</evidence>
<dbReference type="Gene3D" id="2.30.110.10">
    <property type="entry name" value="Electron Transport, Fmn-binding Protein, Chain A"/>
    <property type="match status" value="1"/>
</dbReference>
<keyword evidence="2 5" id="KW-0285">Flavoprotein</keyword>
<dbReference type="Proteomes" id="UP000317043">
    <property type="component" value="Unassembled WGS sequence"/>
</dbReference>
<dbReference type="FunCoup" id="A0A543AX18">
    <property type="interactions" value="310"/>
</dbReference>
<dbReference type="EMBL" id="VFOW01000001">
    <property type="protein sequence ID" value="TQL77121.1"/>
    <property type="molecule type" value="Genomic_DNA"/>
</dbReference>
<feature type="binding site" evidence="6">
    <location>
        <begin position="24"/>
        <end position="27"/>
    </location>
    <ligand>
        <name>substrate</name>
    </ligand>
</feature>
<dbReference type="PIRSF" id="PIRSF000190">
    <property type="entry name" value="Pyd_amn-ph_oxd"/>
    <property type="match status" value="1"/>
</dbReference>
<evidence type="ECO:0000256" key="4">
    <source>
        <dbReference type="ARBA" id="ARBA00023002"/>
    </source>
</evidence>
<dbReference type="InterPro" id="IPR012349">
    <property type="entry name" value="Split_barrel_FMN-bd"/>
</dbReference>
<dbReference type="Pfam" id="PF01243">
    <property type="entry name" value="PNPOx_N"/>
    <property type="match status" value="1"/>
</dbReference>
<dbReference type="NCBIfam" id="NF004231">
    <property type="entry name" value="PRK05679.1"/>
    <property type="match status" value="1"/>
</dbReference>
<feature type="binding site" evidence="5 6">
    <location>
        <position position="143"/>
    </location>
    <ligand>
        <name>substrate</name>
    </ligand>
</feature>
<dbReference type="EC" id="1.4.3.5" evidence="5"/>
<evidence type="ECO:0000256" key="3">
    <source>
        <dbReference type="ARBA" id="ARBA00022643"/>
    </source>
</evidence>
<dbReference type="NCBIfam" id="TIGR00558">
    <property type="entry name" value="pdxH"/>
    <property type="match status" value="1"/>
</dbReference>
<comment type="caution">
    <text evidence="5">Lacks conserved residue(s) required for the propagation of feature annotation.</text>
</comment>
<dbReference type="GO" id="GO:0004733">
    <property type="term" value="F:pyridoxamine phosphate oxidase activity"/>
    <property type="evidence" value="ECO:0007669"/>
    <property type="project" value="UniProtKB-UniRule"/>
</dbReference>
<sequence length="228" mass="25840">MADQHDRAEVSGVAPDPVDPALMRIDYNGLTLEEAEAAADPFEQFHHWFDEAVRGGGLEPNAMVLATVDADGRPRQRTVLLKAVDDTGFTFFTNYSSAKADQIAASRHVNLLFGWYRQHRQVIVSGAATKISRQDSERYFAQRPRGSQLAAWASNQSSILHDRAELDTAYAQASLRFPEQVPLPDDWGGFRVVPDEVEFWQGRANRLHDRLRYRRTDTDTWEVIRLSP</sequence>
<dbReference type="SUPFAM" id="SSF50475">
    <property type="entry name" value="FMN-binding split barrel"/>
    <property type="match status" value="1"/>
</dbReference>
<dbReference type="PROSITE" id="PS01064">
    <property type="entry name" value="PYRIDOX_OXIDASE"/>
    <property type="match status" value="1"/>
</dbReference>
<dbReference type="AlphaFoldDB" id="A0A543AX18"/>
<evidence type="ECO:0000313" key="11">
    <source>
        <dbReference type="Proteomes" id="UP000317043"/>
    </source>
</evidence>
<feature type="binding site" evidence="5 7">
    <location>
        <position position="121"/>
    </location>
    <ligand>
        <name>FMN</name>
        <dbReference type="ChEBI" id="CHEBI:58210"/>
    </ligand>
</feature>
<protein>
    <recommendedName>
        <fullName evidence="5">Pyridoxine/pyridoxamine 5'-phosphate oxidase</fullName>
        <ecNumber evidence="5">1.4.3.5</ecNumber>
    </recommendedName>
    <alternativeName>
        <fullName evidence="5">PNP/PMP oxidase</fullName>
        <shortName evidence="5">PNPOx</shortName>
    </alternativeName>
    <alternativeName>
        <fullName evidence="5">Pyridoxal 5'-phosphate synthase</fullName>
    </alternativeName>
</protein>
<reference evidence="10 11" key="1">
    <citation type="submission" date="2019-06" db="EMBL/GenBank/DDBJ databases">
        <title>Sequencing the genomes of 1000 actinobacteria strains.</title>
        <authorList>
            <person name="Klenk H.-P."/>
        </authorList>
    </citation>
    <scope>NUCLEOTIDE SEQUENCE [LARGE SCALE GENOMIC DNA]</scope>
    <source>
        <strain evidence="10 11">DSM 45928</strain>
    </source>
</reference>
<comment type="cofactor">
    <cofactor evidence="5 7">
        <name>FMN</name>
        <dbReference type="ChEBI" id="CHEBI:58210"/>
    </cofactor>
    <text evidence="5 7">Binds 1 FMN per subunit.</text>
</comment>
<evidence type="ECO:0000313" key="10">
    <source>
        <dbReference type="EMBL" id="TQL77121.1"/>
    </source>
</evidence>
<dbReference type="Pfam" id="PF10590">
    <property type="entry name" value="PNP_phzG_C"/>
    <property type="match status" value="1"/>
</dbReference>
<comment type="similarity">
    <text evidence="1 5">Belongs to the pyridoxamine 5'-phosphate oxidase family.</text>
</comment>
<comment type="pathway">
    <text evidence="5">Cofactor metabolism; pyridoxal 5'-phosphate salvage; pyridoxal 5'-phosphate from pyridoxine 5'-phosphate: step 1/1.</text>
</comment>
<dbReference type="UniPathway" id="UPA01068">
    <property type="reaction ID" value="UER00304"/>
</dbReference>
<comment type="caution">
    <text evidence="10">The sequence shown here is derived from an EMBL/GenBank/DDBJ whole genome shotgun (WGS) entry which is preliminary data.</text>
</comment>
<dbReference type="InterPro" id="IPR011576">
    <property type="entry name" value="Pyridox_Oxase_N"/>
</dbReference>
<comment type="subunit">
    <text evidence="5">Homodimer.</text>
</comment>
<dbReference type="InterPro" id="IPR019740">
    <property type="entry name" value="Pyridox_Oxase_CS"/>
</dbReference>
<feature type="binding site" evidence="5 7">
    <location>
        <position position="200"/>
    </location>
    <ligand>
        <name>FMN</name>
        <dbReference type="ChEBI" id="CHEBI:58210"/>
    </ligand>
</feature>
<evidence type="ECO:0000259" key="8">
    <source>
        <dbReference type="Pfam" id="PF01243"/>
    </source>
</evidence>
<dbReference type="PANTHER" id="PTHR10851:SF0">
    <property type="entry name" value="PYRIDOXINE-5'-PHOSPHATE OXIDASE"/>
    <property type="match status" value="1"/>
</dbReference>
<feature type="binding site" evidence="5 7">
    <location>
        <position position="210"/>
    </location>
    <ligand>
        <name>FMN</name>
        <dbReference type="ChEBI" id="CHEBI:58210"/>
    </ligand>
</feature>
<feature type="binding site" evidence="5 7">
    <location>
        <begin position="77"/>
        <end position="82"/>
    </location>
    <ligand>
        <name>FMN</name>
        <dbReference type="ChEBI" id="CHEBI:58210"/>
    </ligand>
</feature>
<organism evidence="10 11">
    <name type="scientific">Stackebrandtia endophytica</name>
    <dbReference type="NCBI Taxonomy" id="1496996"/>
    <lineage>
        <taxon>Bacteria</taxon>
        <taxon>Bacillati</taxon>
        <taxon>Actinomycetota</taxon>
        <taxon>Actinomycetes</taxon>
        <taxon>Glycomycetales</taxon>
        <taxon>Glycomycetaceae</taxon>
        <taxon>Stackebrandtia</taxon>
    </lineage>
</organism>